<evidence type="ECO:0000313" key="2">
    <source>
        <dbReference type="Proteomes" id="UP001225034"/>
    </source>
</evidence>
<evidence type="ECO:0000313" key="1">
    <source>
        <dbReference type="EMBL" id="MDQ0208939.1"/>
    </source>
</evidence>
<proteinExistence type="predicted"/>
<accession>A0ABT9YM33</accession>
<dbReference type="Proteomes" id="UP001225034">
    <property type="component" value="Unassembled WGS sequence"/>
</dbReference>
<dbReference type="RefSeq" id="WP_306985397.1">
    <property type="nucleotide sequence ID" value="NZ_JAUSUA010000007.1"/>
</dbReference>
<protein>
    <submittedName>
        <fullName evidence="1">Uncharacterized protein</fullName>
    </submittedName>
</protein>
<comment type="caution">
    <text evidence="1">The sequence shown here is derived from an EMBL/GenBank/DDBJ whole genome shotgun (WGS) entry which is preliminary data.</text>
</comment>
<keyword evidence="2" id="KW-1185">Reference proteome</keyword>
<organism evidence="1 2">
    <name type="scientific">Alkalicoccobacillus murimartini</name>
    <dbReference type="NCBI Taxonomy" id="171685"/>
    <lineage>
        <taxon>Bacteria</taxon>
        <taxon>Bacillati</taxon>
        <taxon>Bacillota</taxon>
        <taxon>Bacilli</taxon>
        <taxon>Bacillales</taxon>
        <taxon>Bacillaceae</taxon>
        <taxon>Alkalicoccobacillus</taxon>
    </lineage>
</organism>
<reference evidence="1 2" key="1">
    <citation type="submission" date="2023-07" db="EMBL/GenBank/DDBJ databases">
        <title>Genomic Encyclopedia of Type Strains, Phase IV (KMG-IV): sequencing the most valuable type-strain genomes for metagenomic binning, comparative biology and taxonomic classification.</title>
        <authorList>
            <person name="Goeker M."/>
        </authorList>
    </citation>
    <scope>NUCLEOTIDE SEQUENCE [LARGE SCALE GENOMIC DNA]</scope>
    <source>
        <strain evidence="1 2">DSM 19154</strain>
    </source>
</reference>
<dbReference type="EMBL" id="JAUSUA010000007">
    <property type="protein sequence ID" value="MDQ0208939.1"/>
    <property type="molecule type" value="Genomic_DNA"/>
</dbReference>
<sequence length="199" mass="23119">MLEKIEAVKDALEKESYLPALSLALTLPDICGQIEYPEFYILRKGKKINLTGKQYKTWFDNWVNHRYADPSGWTEDFQKARNPYFTGAMCYDLRCSFLHSGNLSIGDFGESEDEEFNYSYEFELWLAGCNSFGESWTESSRDKEKIKKTRNVSIDISELCKNLCLSAEDYYKFKGKDAFKNNEIRVINIQNSPSRISIL</sequence>
<gene>
    <name evidence="1" type="ORF">J2S05_003763</name>
</gene>
<name>A0ABT9YM33_9BACI</name>